<proteinExistence type="inferred from homology"/>
<keyword evidence="8" id="KW-0539">Nucleus</keyword>
<protein>
    <submittedName>
        <fullName evidence="14">Nuf2 family-domain-containing protein</fullName>
    </submittedName>
</protein>
<evidence type="ECO:0000256" key="7">
    <source>
        <dbReference type="ARBA" id="ARBA00023054"/>
    </source>
</evidence>
<dbReference type="Pfam" id="PF03800">
    <property type="entry name" value="Nuf2"/>
    <property type="match status" value="1"/>
</dbReference>
<evidence type="ECO:0000256" key="3">
    <source>
        <dbReference type="ARBA" id="ARBA00005498"/>
    </source>
</evidence>
<evidence type="ECO:0000256" key="11">
    <source>
        <dbReference type="SAM" id="MobiDB-lite"/>
    </source>
</evidence>
<evidence type="ECO:0000256" key="8">
    <source>
        <dbReference type="ARBA" id="ARBA00023242"/>
    </source>
</evidence>
<evidence type="ECO:0000259" key="12">
    <source>
        <dbReference type="Pfam" id="PF03800"/>
    </source>
</evidence>
<accession>A0AAD7FYU0</accession>
<keyword evidence="7" id="KW-0175">Coiled coil</keyword>
<organism evidence="14 15">
    <name type="scientific">Roridomyces roridus</name>
    <dbReference type="NCBI Taxonomy" id="1738132"/>
    <lineage>
        <taxon>Eukaryota</taxon>
        <taxon>Fungi</taxon>
        <taxon>Dikarya</taxon>
        <taxon>Basidiomycota</taxon>
        <taxon>Agaricomycotina</taxon>
        <taxon>Agaricomycetes</taxon>
        <taxon>Agaricomycetidae</taxon>
        <taxon>Agaricales</taxon>
        <taxon>Marasmiineae</taxon>
        <taxon>Mycenaceae</taxon>
        <taxon>Roridomyces</taxon>
    </lineage>
</organism>
<dbReference type="GO" id="GO:0005634">
    <property type="term" value="C:nucleus"/>
    <property type="evidence" value="ECO:0007669"/>
    <property type="project" value="UniProtKB-SubCell"/>
</dbReference>
<dbReference type="EMBL" id="JARKIF010000001">
    <property type="protein sequence ID" value="KAJ7650383.1"/>
    <property type="molecule type" value="Genomic_DNA"/>
</dbReference>
<evidence type="ECO:0000313" key="14">
    <source>
        <dbReference type="EMBL" id="KAJ7650383.1"/>
    </source>
</evidence>
<gene>
    <name evidence="14" type="ORF">FB45DRAFT_887787</name>
</gene>
<feature type="region of interest" description="Disordered" evidence="11">
    <location>
        <begin position="308"/>
        <end position="334"/>
    </location>
</feature>
<evidence type="ECO:0000256" key="1">
    <source>
        <dbReference type="ARBA" id="ARBA00004123"/>
    </source>
</evidence>
<dbReference type="Pfam" id="PF18595">
    <property type="entry name" value="Nuf2_DHR10-like"/>
    <property type="match status" value="1"/>
</dbReference>
<evidence type="ECO:0000256" key="10">
    <source>
        <dbReference type="ARBA" id="ARBA00023328"/>
    </source>
</evidence>
<comment type="caution">
    <text evidence="14">The sequence shown here is derived from an EMBL/GenBank/DDBJ whole genome shotgun (WGS) entry which is preliminary data.</text>
</comment>
<evidence type="ECO:0000256" key="9">
    <source>
        <dbReference type="ARBA" id="ARBA00023306"/>
    </source>
</evidence>
<keyword evidence="15" id="KW-1185">Reference proteome</keyword>
<name>A0AAD7FYU0_9AGAR</name>
<evidence type="ECO:0000313" key="15">
    <source>
        <dbReference type="Proteomes" id="UP001221142"/>
    </source>
</evidence>
<keyword evidence="10" id="KW-0137">Centromere</keyword>
<keyword evidence="5" id="KW-0132">Cell division</keyword>
<feature type="compositionally biased region" description="Basic and acidic residues" evidence="11">
    <location>
        <begin position="321"/>
        <end position="334"/>
    </location>
</feature>
<reference evidence="14" key="1">
    <citation type="submission" date="2023-03" db="EMBL/GenBank/DDBJ databases">
        <title>Massive genome expansion in bonnet fungi (Mycena s.s.) driven by repeated elements and novel gene families across ecological guilds.</title>
        <authorList>
            <consortium name="Lawrence Berkeley National Laboratory"/>
            <person name="Harder C.B."/>
            <person name="Miyauchi S."/>
            <person name="Viragh M."/>
            <person name="Kuo A."/>
            <person name="Thoen E."/>
            <person name="Andreopoulos B."/>
            <person name="Lu D."/>
            <person name="Skrede I."/>
            <person name="Drula E."/>
            <person name="Henrissat B."/>
            <person name="Morin E."/>
            <person name="Kohler A."/>
            <person name="Barry K."/>
            <person name="LaButti K."/>
            <person name="Morin E."/>
            <person name="Salamov A."/>
            <person name="Lipzen A."/>
            <person name="Mereny Z."/>
            <person name="Hegedus B."/>
            <person name="Baldrian P."/>
            <person name="Stursova M."/>
            <person name="Weitz H."/>
            <person name="Taylor A."/>
            <person name="Grigoriev I.V."/>
            <person name="Nagy L.G."/>
            <person name="Martin F."/>
            <person name="Kauserud H."/>
        </authorList>
    </citation>
    <scope>NUCLEOTIDE SEQUENCE</scope>
    <source>
        <strain evidence="14">9284</strain>
    </source>
</reference>
<sequence length="419" mass="48658">MAKGSFPSMSVANIIESFSVWKVVVTAEQLHRPTPDFVENLYVACLEQVTKINYDALRQPAETILNQPQLFHDKELHSASLPNHLLLFHLNRLAMAARVEDFSAKDIQSPERERTIHLLSAFINFVKFTEQFCEPFVVKLRDRSEQIVAERDRVTRRLAEVTEEISEDEPTCEELRQENLSIKGQLLTTKEYQKAAVAQLETFKGEKVALIERKEILNGEVASISEALARTRSRIDKNTIAMHEAKTRDLQAKINALSNIEKDVRGCIEQLQTVEKEVRLLRESQKELHELKDLLDDKHIERKELQQRRERVSKQLSNAQEKLERAQKHAEDRKVASQKTIQRLQEEYDEMVVERRDNDRAVEALRGEADELESKMTEHLKANEAELNQLLAEYWRLRHDTDVYMETLANKLNLTVDSK</sequence>
<evidence type="ECO:0000256" key="2">
    <source>
        <dbReference type="ARBA" id="ARBA00004584"/>
    </source>
</evidence>
<dbReference type="InterPro" id="IPR005549">
    <property type="entry name" value="Kinetochore_Nuf2_N"/>
</dbReference>
<feature type="domain" description="Nuf2 DHR10-like" evidence="13">
    <location>
        <begin position="236"/>
        <end position="346"/>
    </location>
</feature>
<evidence type="ECO:0000259" key="13">
    <source>
        <dbReference type="Pfam" id="PF18595"/>
    </source>
</evidence>
<dbReference type="InterPro" id="IPR038275">
    <property type="entry name" value="Nuf2_N_sf"/>
</dbReference>
<dbReference type="Gene3D" id="1.10.418.60">
    <property type="entry name" value="Ncd80 complex, Nuf2 subunit"/>
    <property type="match status" value="1"/>
</dbReference>
<dbReference type="GO" id="GO:0031262">
    <property type="term" value="C:Ndc80 complex"/>
    <property type="evidence" value="ECO:0007669"/>
    <property type="project" value="InterPro"/>
</dbReference>
<dbReference type="InterPro" id="IPR041112">
    <property type="entry name" value="Nuf2_DHR10-like"/>
</dbReference>
<keyword evidence="9" id="KW-0131">Cell cycle</keyword>
<evidence type="ECO:0000256" key="5">
    <source>
        <dbReference type="ARBA" id="ARBA00022618"/>
    </source>
</evidence>
<evidence type="ECO:0000256" key="6">
    <source>
        <dbReference type="ARBA" id="ARBA00022776"/>
    </source>
</evidence>
<evidence type="ECO:0000256" key="4">
    <source>
        <dbReference type="ARBA" id="ARBA00022454"/>
    </source>
</evidence>
<dbReference type="GO" id="GO:0051301">
    <property type="term" value="P:cell division"/>
    <property type="evidence" value="ECO:0007669"/>
    <property type="project" value="UniProtKB-KW"/>
</dbReference>
<keyword evidence="4" id="KW-0158">Chromosome</keyword>
<dbReference type="AlphaFoldDB" id="A0AAD7FYU0"/>
<feature type="domain" description="Kinetochore protein Nuf2 N-terminal" evidence="12">
    <location>
        <begin position="4"/>
        <end position="134"/>
    </location>
</feature>
<comment type="similarity">
    <text evidence="3">Belongs to the NUF2 family.</text>
</comment>
<dbReference type="Proteomes" id="UP001221142">
    <property type="component" value="Unassembled WGS sequence"/>
</dbReference>
<keyword evidence="6" id="KW-0498">Mitosis</keyword>
<comment type="subcellular location">
    <subcellularLocation>
        <location evidence="2">Chromosome</location>
        <location evidence="2">Centromere</location>
    </subcellularLocation>
    <subcellularLocation>
        <location evidence="1">Nucleus</location>
    </subcellularLocation>
</comment>